<dbReference type="EMBL" id="JACAZI010000005">
    <property type="protein sequence ID" value="KAF7360655.1"/>
    <property type="molecule type" value="Genomic_DNA"/>
</dbReference>
<keyword evidence="2" id="KW-0472">Membrane</keyword>
<evidence type="ECO:0000256" key="1">
    <source>
        <dbReference type="SAM" id="MobiDB-lite"/>
    </source>
</evidence>
<evidence type="ECO:0000256" key="2">
    <source>
        <dbReference type="SAM" id="Phobius"/>
    </source>
</evidence>
<feature type="region of interest" description="Disordered" evidence="1">
    <location>
        <begin position="307"/>
        <end position="339"/>
    </location>
</feature>
<accession>A0A8H7D410</accession>
<evidence type="ECO:0000313" key="4">
    <source>
        <dbReference type="Proteomes" id="UP000620124"/>
    </source>
</evidence>
<dbReference type="Proteomes" id="UP000620124">
    <property type="component" value="Unassembled WGS sequence"/>
</dbReference>
<comment type="caution">
    <text evidence="3">The sequence shown here is derived from an EMBL/GenBank/DDBJ whole genome shotgun (WGS) entry which is preliminary data.</text>
</comment>
<sequence length="371" mass="41180">MKIGEKPKVIYKVLVFTPLGTAFRIISLTLAGGDVIQTIPGTWALYRKQWVRRKLSALCFFYAMARYMSIISLIFNGYNAFSRNYTPTLCRHIYMFPNVTALLAGMAVQVLVYIRTVAISGRSKYVRIGLGAVMLLGFPVQIFGIVYHPWFNNGACKGKVLRPGEPDWNIVYYSTHMVFDSIACATATYFLVASSRVLGVFHFSKLGRHVLRDGLLYFFVVFLANLWVVMEFAYVFTSGAASSLPLAVVLIAIQHLVLSTQSRTPGGKMSNTDDSTSVSRGLPRFNHSQSQQLDVELQSSVFVVSNPGIEPRKVPPRAEESGDKSSASDSESGQAAFSKADSRRTVEHVIIVANKMEDGFFWVSPLITLSH</sequence>
<protein>
    <submittedName>
        <fullName evidence="3">Putative Transmembrane protein</fullName>
    </submittedName>
</protein>
<feature type="transmembrane region" description="Helical" evidence="2">
    <location>
        <begin position="95"/>
        <end position="114"/>
    </location>
</feature>
<organism evidence="3 4">
    <name type="scientific">Mycena venus</name>
    <dbReference type="NCBI Taxonomy" id="2733690"/>
    <lineage>
        <taxon>Eukaryota</taxon>
        <taxon>Fungi</taxon>
        <taxon>Dikarya</taxon>
        <taxon>Basidiomycota</taxon>
        <taxon>Agaricomycotina</taxon>
        <taxon>Agaricomycetes</taxon>
        <taxon>Agaricomycetidae</taxon>
        <taxon>Agaricales</taxon>
        <taxon>Marasmiineae</taxon>
        <taxon>Mycenaceae</taxon>
        <taxon>Mycena</taxon>
    </lineage>
</organism>
<feature type="compositionally biased region" description="Polar residues" evidence="1">
    <location>
        <begin position="262"/>
        <end position="279"/>
    </location>
</feature>
<keyword evidence="2" id="KW-1133">Transmembrane helix</keyword>
<dbReference type="AlphaFoldDB" id="A0A8H7D410"/>
<feature type="compositionally biased region" description="Low complexity" evidence="1">
    <location>
        <begin position="324"/>
        <end position="333"/>
    </location>
</feature>
<feature type="transmembrane region" description="Helical" evidence="2">
    <location>
        <begin position="240"/>
        <end position="258"/>
    </location>
</feature>
<dbReference type="OrthoDB" id="3346251at2759"/>
<proteinExistence type="predicted"/>
<name>A0A8H7D410_9AGAR</name>
<reference evidence="3" key="1">
    <citation type="submission" date="2020-05" db="EMBL/GenBank/DDBJ databases">
        <title>Mycena genomes resolve the evolution of fungal bioluminescence.</title>
        <authorList>
            <person name="Tsai I.J."/>
        </authorList>
    </citation>
    <scope>NUCLEOTIDE SEQUENCE</scope>
    <source>
        <strain evidence="3">CCC161011</strain>
    </source>
</reference>
<keyword evidence="2 3" id="KW-0812">Transmembrane</keyword>
<feature type="transmembrane region" description="Helical" evidence="2">
    <location>
        <begin position="170"/>
        <end position="193"/>
    </location>
</feature>
<keyword evidence="4" id="KW-1185">Reference proteome</keyword>
<feature type="transmembrane region" description="Helical" evidence="2">
    <location>
        <begin position="214"/>
        <end position="234"/>
    </location>
</feature>
<gene>
    <name evidence="3" type="ORF">MVEN_00797200</name>
</gene>
<feature type="transmembrane region" description="Helical" evidence="2">
    <location>
        <begin position="55"/>
        <end position="75"/>
    </location>
</feature>
<feature type="compositionally biased region" description="Basic and acidic residues" evidence="1">
    <location>
        <begin position="310"/>
        <end position="323"/>
    </location>
</feature>
<feature type="region of interest" description="Disordered" evidence="1">
    <location>
        <begin position="262"/>
        <end position="281"/>
    </location>
</feature>
<evidence type="ECO:0000313" key="3">
    <source>
        <dbReference type="EMBL" id="KAF7360655.1"/>
    </source>
</evidence>
<feature type="transmembrane region" description="Helical" evidence="2">
    <location>
        <begin position="126"/>
        <end position="150"/>
    </location>
</feature>